<dbReference type="SMART" id="SM00790">
    <property type="entry name" value="AFOR_N"/>
    <property type="match status" value="1"/>
</dbReference>
<evidence type="ECO:0000259" key="1">
    <source>
        <dbReference type="SMART" id="SM00790"/>
    </source>
</evidence>
<dbReference type="PANTHER" id="PTHR30038">
    <property type="entry name" value="ALDEHYDE FERREDOXIN OXIDOREDUCTASE"/>
    <property type="match status" value="1"/>
</dbReference>
<protein>
    <submittedName>
        <fullName evidence="2">Putative oxidoreductase</fullName>
    </submittedName>
</protein>
<dbReference type="Proteomes" id="UP000373449">
    <property type="component" value="Unassembled WGS sequence"/>
</dbReference>
<dbReference type="GO" id="GO:0016625">
    <property type="term" value="F:oxidoreductase activity, acting on the aldehyde or oxo group of donors, iron-sulfur protein as acceptor"/>
    <property type="evidence" value="ECO:0007669"/>
    <property type="project" value="InterPro"/>
</dbReference>
<dbReference type="GO" id="GO:0051536">
    <property type="term" value="F:iron-sulfur cluster binding"/>
    <property type="evidence" value="ECO:0007669"/>
    <property type="project" value="InterPro"/>
</dbReference>
<dbReference type="InterPro" id="IPR036503">
    <property type="entry name" value="Ald_Fedxn_OxRdtase_N_sf"/>
</dbReference>
<sequence>MTNGWTGKIVRINLSSGKISFEDTSKYKKFIGGMGIGYKVMFDEVPAGTKPFDEANKLIFAVGPLTGSGAPCSSRVNITSLSTFTKGNLVVDAHMGGFFAAQMKFAGYDAIIIEGKAKSPVWISIKDDLVSIEPADFLWGKGTRATTEEICRMTSAETCVAAIGPAGENLVPLSCMLNSRNHSGGAGTGAVLGSKNLKAIAVEGSKGVNIADRAEMKRLNDYMMTELIGANNNHVVPSTPQAWAEYSAPSSRWTAARGYSGALLKVAQSKRVKFLREIKIPLGSGPINPSLI</sequence>
<reference evidence="2 3" key="1">
    <citation type="submission" date="2019-03" db="EMBL/GenBank/DDBJ databases">
        <authorList>
            <consortium name="Pathogen Informatics"/>
        </authorList>
    </citation>
    <scope>NUCLEOTIDE SEQUENCE [LARGE SCALE GENOMIC DNA]</scope>
    <source>
        <strain evidence="2 3">NCTC12282</strain>
    </source>
</reference>
<dbReference type="InterPro" id="IPR013983">
    <property type="entry name" value="Ald_Fedxn_OxRdtase_N"/>
</dbReference>
<organism evidence="2 3">
    <name type="scientific">Budvicia aquatica</name>
    <dbReference type="NCBI Taxonomy" id="82979"/>
    <lineage>
        <taxon>Bacteria</taxon>
        <taxon>Pseudomonadati</taxon>
        <taxon>Pseudomonadota</taxon>
        <taxon>Gammaproteobacteria</taxon>
        <taxon>Enterobacterales</taxon>
        <taxon>Budviciaceae</taxon>
        <taxon>Budvicia</taxon>
    </lineage>
</organism>
<proteinExistence type="predicted"/>
<dbReference type="PANTHER" id="PTHR30038:SF0">
    <property type="entry name" value="TUNGSTEN-CONTAINING ALDEHYDE FERREDOXIN OXIDOREDUCTASE"/>
    <property type="match status" value="1"/>
</dbReference>
<evidence type="ECO:0000313" key="3">
    <source>
        <dbReference type="Proteomes" id="UP000373449"/>
    </source>
</evidence>
<name>A0A484ZHZ8_9GAMM</name>
<dbReference type="SUPFAM" id="SSF56228">
    <property type="entry name" value="Aldehyde ferredoxin oxidoreductase, N-terminal domain"/>
    <property type="match status" value="1"/>
</dbReference>
<dbReference type="AlphaFoldDB" id="A0A484ZHZ8"/>
<dbReference type="Pfam" id="PF02730">
    <property type="entry name" value="AFOR_N"/>
    <property type="match status" value="1"/>
</dbReference>
<accession>A0A484ZHZ8</accession>
<dbReference type="InterPro" id="IPR051919">
    <property type="entry name" value="W-dependent_AOR"/>
</dbReference>
<dbReference type="EMBL" id="CAADJA010000002">
    <property type="protein sequence ID" value="VFS48024.1"/>
    <property type="molecule type" value="Genomic_DNA"/>
</dbReference>
<evidence type="ECO:0000313" key="2">
    <source>
        <dbReference type="EMBL" id="VFS48024.1"/>
    </source>
</evidence>
<feature type="domain" description="Aldehyde ferredoxin oxidoreductase N-terminal" evidence="1">
    <location>
        <begin position="5"/>
        <end position="206"/>
    </location>
</feature>
<gene>
    <name evidence="2" type="ORF">NCTC12282_02937</name>
</gene>
<dbReference type="Gene3D" id="3.60.9.10">
    <property type="entry name" value="Aldehyde ferredoxin oxidoreductase, N-terminal domain"/>
    <property type="match status" value="1"/>
</dbReference>